<evidence type="ECO:0000313" key="2">
    <source>
        <dbReference type="EMBL" id="APZ92946.1"/>
    </source>
</evidence>
<reference evidence="2 3" key="1">
    <citation type="journal article" date="2016" name="Front. Microbiol.">
        <title>Fuerstia marisgermanicae gen. nov., sp. nov., an Unusual Member of the Phylum Planctomycetes from the German Wadden Sea.</title>
        <authorList>
            <person name="Kohn T."/>
            <person name="Heuer A."/>
            <person name="Jogler M."/>
            <person name="Vollmers J."/>
            <person name="Boedeker C."/>
            <person name="Bunk B."/>
            <person name="Rast P."/>
            <person name="Borchert D."/>
            <person name="Glockner I."/>
            <person name="Freese H.M."/>
            <person name="Klenk H.P."/>
            <person name="Overmann J."/>
            <person name="Kaster A.K."/>
            <person name="Rohde M."/>
            <person name="Wiegand S."/>
            <person name="Jogler C."/>
        </authorList>
    </citation>
    <scope>NUCLEOTIDE SEQUENCE [LARGE SCALE GENOMIC DNA]</scope>
    <source>
        <strain evidence="2 3">NH11</strain>
    </source>
</reference>
<dbReference type="STRING" id="1891926.Fuma_02558"/>
<accession>A0A1P8WFV8</accession>
<evidence type="ECO:0000313" key="3">
    <source>
        <dbReference type="Proteomes" id="UP000187735"/>
    </source>
</evidence>
<dbReference type="Proteomes" id="UP000187735">
    <property type="component" value="Chromosome"/>
</dbReference>
<organism evidence="2 3">
    <name type="scientific">Fuerstiella marisgermanici</name>
    <dbReference type="NCBI Taxonomy" id="1891926"/>
    <lineage>
        <taxon>Bacteria</taxon>
        <taxon>Pseudomonadati</taxon>
        <taxon>Planctomycetota</taxon>
        <taxon>Planctomycetia</taxon>
        <taxon>Planctomycetales</taxon>
        <taxon>Planctomycetaceae</taxon>
        <taxon>Fuerstiella</taxon>
    </lineage>
</organism>
<sequence>MQVTALETPIVEVPHVARIDNRRMLVPTAPGLGIEIAPQQVVRYRVECWCTITFSRSQIPFHSGTIVAAGTGHHNAEPRNGQLTGDDGSNHVGESLMNDNEVKR</sequence>
<dbReference type="EMBL" id="CP017641">
    <property type="protein sequence ID" value="APZ92946.1"/>
    <property type="molecule type" value="Genomic_DNA"/>
</dbReference>
<proteinExistence type="predicted"/>
<name>A0A1P8WFV8_9PLAN</name>
<keyword evidence="3" id="KW-1185">Reference proteome</keyword>
<protein>
    <submittedName>
        <fullName evidence="2">Uncharacterized protein</fullName>
    </submittedName>
</protein>
<dbReference type="KEGG" id="fmr:Fuma_02558"/>
<gene>
    <name evidence="2" type="ORF">Fuma_02558</name>
</gene>
<dbReference type="AlphaFoldDB" id="A0A1P8WFV8"/>
<feature type="region of interest" description="Disordered" evidence="1">
    <location>
        <begin position="70"/>
        <end position="104"/>
    </location>
</feature>
<dbReference type="RefSeq" id="WP_077024494.1">
    <property type="nucleotide sequence ID" value="NZ_CP017641.1"/>
</dbReference>
<evidence type="ECO:0000256" key="1">
    <source>
        <dbReference type="SAM" id="MobiDB-lite"/>
    </source>
</evidence>